<reference evidence="2 3" key="1">
    <citation type="submission" date="2018-06" db="EMBL/GenBank/DDBJ databases">
        <authorList>
            <consortium name="Pathogen Informatics"/>
            <person name="Doyle S."/>
        </authorList>
    </citation>
    <scope>NUCLEOTIDE SEQUENCE [LARGE SCALE GENOMIC DNA]</scope>
    <source>
        <strain evidence="2 3">NCTC13337</strain>
    </source>
</reference>
<evidence type="ECO:0000313" key="2">
    <source>
        <dbReference type="EMBL" id="SUO94052.1"/>
    </source>
</evidence>
<dbReference type="InterPro" id="IPR036390">
    <property type="entry name" value="WH_DNA-bd_sf"/>
</dbReference>
<dbReference type="Pfam" id="PF13749">
    <property type="entry name" value="HATPase_c_4"/>
    <property type="match status" value="1"/>
</dbReference>
<gene>
    <name evidence="2" type="ORF">NCTC13337_00549</name>
</gene>
<dbReference type="EMBL" id="UHIC01000001">
    <property type="protein sequence ID" value="SUO94052.1"/>
    <property type="molecule type" value="Genomic_DNA"/>
</dbReference>
<dbReference type="InterPro" id="IPR049514">
    <property type="entry name" value="Fic-like_C"/>
</dbReference>
<sequence>MSEIILYTATDGSIKLNVALNNETVWLSLEQMAKLFDRDKSTISRHITQEALRYIQNRYLKETVIKLPNQAKAKRFWNYPFEAIEEAVVNAVYHRSYEIREPIEIRINPDSIEVLSYPGPDHSIRLTGLQNGKAVSRRYRNRRIGEFLKDLELTEGRSTGVPKIIHAMKKNGSPEASFETDDERSYFLIHLPIHQEAKQTEPDTDLDSPLDQASPVIRLLHLLTQEAQSSSQLMQQLNIQHKPHFRKSYLSPALEQGLIEMTLPEKPTSRHQQYRLTPKGRAYLTQQNKDK</sequence>
<name>A0A380MP08_9GAMM</name>
<dbReference type="RefSeq" id="WP_072576369.1">
    <property type="nucleotide sequence ID" value="NZ_LWHB01000066.1"/>
</dbReference>
<evidence type="ECO:0000259" key="1">
    <source>
        <dbReference type="Pfam" id="PF21247"/>
    </source>
</evidence>
<dbReference type="PANTHER" id="PTHR30595">
    <property type="entry name" value="GLPR-RELATED TRANSCRIPTIONAL REPRESSOR"/>
    <property type="match status" value="1"/>
</dbReference>
<dbReference type="Gene3D" id="1.10.10.10">
    <property type="entry name" value="Winged helix-like DNA-binding domain superfamily/Winged helix DNA-binding domain"/>
    <property type="match status" value="1"/>
</dbReference>
<proteinExistence type="predicted"/>
<dbReference type="InterPro" id="IPR036388">
    <property type="entry name" value="WH-like_DNA-bd_sf"/>
</dbReference>
<organism evidence="2 3">
    <name type="scientific">Suttonella ornithocola</name>
    <dbReference type="NCBI Taxonomy" id="279832"/>
    <lineage>
        <taxon>Bacteria</taxon>
        <taxon>Pseudomonadati</taxon>
        <taxon>Pseudomonadota</taxon>
        <taxon>Gammaproteobacteria</taxon>
        <taxon>Cardiobacteriales</taxon>
        <taxon>Cardiobacteriaceae</taxon>
        <taxon>Suttonella</taxon>
    </lineage>
</organism>
<dbReference type="Proteomes" id="UP000254601">
    <property type="component" value="Unassembled WGS sequence"/>
</dbReference>
<dbReference type="AlphaFoldDB" id="A0A380MP08"/>
<dbReference type="InterPro" id="IPR038475">
    <property type="entry name" value="RecG_C_sf"/>
</dbReference>
<accession>A0A380MP08</accession>
<dbReference type="Pfam" id="PF21247">
    <property type="entry name" value="Fic-like_C"/>
    <property type="match status" value="1"/>
</dbReference>
<protein>
    <submittedName>
        <fullName evidence="2">Virulence protein</fullName>
    </submittedName>
</protein>
<dbReference type="SUPFAM" id="SSF46785">
    <property type="entry name" value="Winged helix' DNA-binding domain"/>
    <property type="match status" value="1"/>
</dbReference>
<evidence type="ECO:0000313" key="3">
    <source>
        <dbReference type="Proteomes" id="UP000254601"/>
    </source>
</evidence>
<dbReference type="Gene3D" id="3.30.565.60">
    <property type="match status" value="1"/>
</dbReference>
<keyword evidence="3" id="KW-1185">Reference proteome</keyword>
<feature type="domain" description="Filamentation induced by cAMP protein Fic-like C-terminal" evidence="1">
    <location>
        <begin position="215"/>
        <end position="277"/>
    </location>
</feature>
<dbReference type="PANTHER" id="PTHR30595:SF6">
    <property type="entry name" value="SCHLAFEN ALBA-2 DOMAIN-CONTAINING PROTEIN"/>
    <property type="match status" value="1"/>
</dbReference>